<evidence type="ECO:0000256" key="2">
    <source>
        <dbReference type="ARBA" id="ARBA00007599"/>
    </source>
</evidence>
<dbReference type="NCBIfam" id="TIGR00150">
    <property type="entry name" value="T6A_YjeE"/>
    <property type="match status" value="1"/>
</dbReference>
<dbReference type="Pfam" id="PF02367">
    <property type="entry name" value="TsaE"/>
    <property type="match status" value="1"/>
</dbReference>
<evidence type="ECO:0000256" key="4">
    <source>
        <dbReference type="ARBA" id="ARBA00022490"/>
    </source>
</evidence>
<keyword evidence="12" id="KW-1185">Reference proteome</keyword>
<dbReference type="OrthoDB" id="9815896at2"/>
<reference evidence="12" key="1">
    <citation type="submission" date="2015-01" db="EMBL/GenBank/DDBJ databases">
        <title>Flavisolibacter sp./LCS9/ whole genome sequencing.</title>
        <authorList>
            <person name="Kim M.K."/>
            <person name="Srinivasan S."/>
            <person name="Lee J.-J."/>
        </authorList>
    </citation>
    <scope>NUCLEOTIDE SEQUENCE [LARGE SCALE GENOMIC DNA]</scope>
    <source>
        <strain evidence="12">LCS9</strain>
    </source>
</reference>
<dbReference type="AlphaFoldDB" id="A0A172TW70"/>
<dbReference type="GO" id="GO:0046872">
    <property type="term" value="F:metal ion binding"/>
    <property type="evidence" value="ECO:0007669"/>
    <property type="project" value="UniProtKB-KW"/>
</dbReference>
<comment type="similarity">
    <text evidence="2">Belongs to the TsaE family.</text>
</comment>
<dbReference type="PATRIC" id="fig|1492898.3.peg.2622"/>
<dbReference type="InterPro" id="IPR027417">
    <property type="entry name" value="P-loop_NTPase"/>
</dbReference>
<dbReference type="InterPro" id="IPR003442">
    <property type="entry name" value="T6A_TsaE"/>
</dbReference>
<keyword evidence="6" id="KW-0479">Metal-binding</keyword>
<dbReference type="EMBL" id="CP011390">
    <property type="protein sequence ID" value="ANE51144.1"/>
    <property type="molecule type" value="Genomic_DNA"/>
</dbReference>
<proteinExistence type="inferred from homology"/>
<keyword evidence="7" id="KW-0547">Nucleotide-binding</keyword>
<name>A0A172TW70_9BACT</name>
<keyword evidence="8" id="KW-0067">ATP-binding</keyword>
<keyword evidence="5" id="KW-0819">tRNA processing</keyword>
<evidence type="ECO:0000256" key="7">
    <source>
        <dbReference type="ARBA" id="ARBA00022741"/>
    </source>
</evidence>
<evidence type="ECO:0000256" key="8">
    <source>
        <dbReference type="ARBA" id="ARBA00022840"/>
    </source>
</evidence>
<evidence type="ECO:0000256" key="10">
    <source>
        <dbReference type="ARBA" id="ARBA00032441"/>
    </source>
</evidence>
<evidence type="ECO:0000313" key="12">
    <source>
        <dbReference type="Proteomes" id="UP000077177"/>
    </source>
</evidence>
<evidence type="ECO:0000256" key="9">
    <source>
        <dbReference type="ARBA" id="ARBA00022842"/>
    </source>
</evidence>
<accession>A0A172TW70</accession>
<reference evidence="11 12" key="2">
    <citation type="journal article" date="2016" name="Int. J. Syst. Evol. Microbiol.">
        <title>Flavisolibacter tropicus sp. nov., isolated from tropical soil.</title>
        <authorList>
            <person name="Lee J.J."/>
            <person name="Kang M.S."/>
            <person name="Kim G.S."/>
            <person name="Lee C.S."/>
            <person name="Lim S."/>
            <person name="Lee J."/>
            <person name="Roh S.H."/>
            <person name="Kang H."/>
            <person name="Ha J.M."/>
            <person name="Bae S."/>
            <person name="Jung H.Y."/>
            <person name="Kim M.K."/>
        </authorList>
    </citation>
    <scope>NUCLEOTIDE SEQUENCE [LARGE SCALE GENOMIC DNA]</scope>
    <source>
        <strain evidence="11 12">LCS9</strain>
    </source>
</reference>
<dbReference type="RefSeq" id="WP_066404839.1">
    <property type="nucleotide sequence ID" value="NZ_CP011390.1"/>
</dbReference>
<dbReference type="STRING" id="1492898.SY85_12160"/>
<dbReference type="Gene3D" id="3.40.50.300">
    <property type="entry name" value="P-loop containing nucleotide triphosphate hydrolases"/>
    <property type="match status" value="1"/>
</dbReference>
<dbReference type="PANTHER" id="PTHR33540">
    <property type="entry name" value="TRNA THREONYLCARBAMOYLADENOSINE BIOSYNTHESIS PROTEIN TSAE"/>
    <property type="match status" value="1"/>
</dbReference>
<dbReference type="GO" id="GO:0005737">
    <property type="term" value="C:cytoplasm"/>
    <property type="evidence" value="ECO:0007669"/>
    <property type="project" value="UniProtKB-SubCell"/>
</dbReference>
<dbReference type="PANTHER" id="PTHR33540:SF2">
    <property type="entry name" value="TRNA THREONYLCARBAMOYLADENOSINE BIOSYNTHESIS PROTEIN TSAE"/>
    <property type="match status" value="1"/>
</dbReference>
<evidence type="ECO:0000256" key="3">
    <source>
        <dbReference type="ARBA" id="ARBA00019010"/>
    </source>
</evidence>
<evidence type="ECO:0000256" key="6">
    <source>
        <dbReference type="ARBA" id="ARBA00022723"/>
    </source>
</evidence>
<dbReference type="SUPFAM" id="SSF52540">
    <property type="entry name" value="P-loop containing nucleoside triphosphate hydrolases"/>
    <property type="match status" value="1"/>
</dbReference>
<dbReference type="KEGG" id="fla:SY85_12160"/>
<sequence length="153" mass="17393">MEMQLSIDQLHEFAAAFWQHVNEAKVFLFHGQMGAGKTTTITALCQYKGVKQAISSPTFSIINEYNFQEGGQSHKIYHIDLYRLKDLEEMVAAGVEDCIYSGEICFVEWPHKAPELFDENVIHVVISPIDEQTRSIKILTDKAFNAHSMAEQL</sequence>
<gene>
    <name evidence="11" type="ORF">SY85_12160</name>
</gene>
<dbReference type="GO" id="GO:0005524">
    <property type="term" value="F:ATP binding"/>
    <property type="evidence" value="ECO:0007669"/>
    <property type="project" value="UniProtKB-KW"/>
</dbReference>
<protein>
    <recommendedName>
        <fullName evidence="3">tRNA threonylcarbamoyladenosine biosynthesis protein TsaE</fullName>
    </recommendedName>
    <alternativeName>
        <fullName evidence="10">t(6)A37 threonylcarbamoyladenosine biosynthesis protein TsaE</fullName>
    </alternativeName>
</protein>
<comment type="subcellular location">
    <subcellularLocation>
        <location evidence="1">Cytoplasm</location>
    </subcellularLocation>
</comment>
<dbReference type="Proteomes" id="UP000077177">
    <property type="component" value="Chromosome"/>
</dbReference>
<dbReference type="GO" id="GO:0002949">
    <property type="term" value="P:tRNA threonylcarbamoyladenosine modification"/>
    <property type="evidence" value="ECO:0007669"/>
    <property type="project" value="InterPro"/>
</dbReference>
<organism evidence="11 12">
    <name type="scientific">Flavisolibacter tropicus</name>
    <dbReference type="NCBI Taxonomy" id="1492898"/>
    <lineage>
        <taxon>Bacteria</taxon>
        <taxon>Pseudomonadati</taxon>
        <taxon>Bacteroidota</taxon>
        <taxon>Chitinophagia</taxon>
        <taxon>Chitinophagales</taxon>
        <taxon>Chitinophagaceae</taxon>
        <taxon>Flavisolibacter</taxon>
    </lineage>
</organism>
<keyword evidence="4" id="KW-0963">Cytoplasm</keyword>
<evidence type="ECO:0000313" key="11">
    <source>
        <dbReference type="EMBL" id="ANE51144.1"/>
    </source>
</evidence>
<evidence type="ECO:0000256" key="5">
    <source>
        <dbReference type="ARBA" id="ARBA00022694"/>
    </source>
</evidence>
<evidence type="ECO:0000256" key="1">
    <source>
        <dbReference type="ARBA" id="ARBA00004496"/>
    </source>
</evidence>
<keyword evidence="9" id="KW-0460">Magnesium</keyword>